<name>A0ABN9LL77_9NEOB</name>
<proteinExistence type="predicted"/>
<comment type="caution">
    <text evidence="1">The sequence shown here is derived from an EMBL/GenBank/DDBJ whole genome shotgun (WGS) entry which is preliminary data.</text>
</comment>
<sequence length="127" mass="14088">MKVGANPTHDAYVASWKDRVPADQYMMAENTPIMKSLKCAFDEFHKYAGEDGVAKGEEVDKFMQANFIEIIKNPKHPETVKKLVAAVDALKDNGINVEQFAELYCGLVKAFAKDEVGVADKPHTEAQ</sequence>
<dbReference type="InterPro" id="IPR011992">
    <property type="entry name" value="EF-hand-dom_pair"/>
</dbReference>
<protein>
    <recommendedName>
        <fullName evidence="3">Myoglobin</fullName>
    </recommendedName>
</protein>
<dbReference type="SUPFAM" id="SSF47473">
    <property type="entry name" value="EF-hand"/>
    <property type="match status" value="1"/>
</dbReference>
<accession>A0ABN9LL77</accession>
<evidence type="ECO:0008006" key="3">
    <source>
        <dbReference type="Google" id="ProtNLM"/>
    </source>
</evidence>
<dbReference type="Proteomes" id="UP001176940">
    <property type="component" value="Unassembled WGS sequence"/>
</dbReference>
<evidence type="ECO:0000313" key="2">
    <source>
        <dbReference type="Proteomes" id="UP001176940"/>
    </source>
</evidence>
<keyword evidence="2" id="KW-1185">Reference proteome</keyword>
<evidence type="ECO:0000313" key="1">
    <source>
        <dbReference type="EMBL" id="CAJ0943705.1"/>
    </source>
</evidence>
<dbReference type="EMBL" id="CAUEEQ010021550">
    <property type="protein sequence ID" value="CAJ0943705.1"/>
    <property type="molecule type" value="Genomic_DNA"/>
</dbReference>
<reference evidence="1" key="1">
    <citation type="submission" date="2023-07" db="EMBL/GenBank/DDBJ databases">
        <authorList>
            <person name="Stuckert A."/>
        </authorList>
    </citation>
    <scope>NUCLEOTIDE SEQUENCE</scope>
</reference>
<dbReference type="Gene3D" id="1.10.238.10">
    <property type="entry name" value="EF-hand"/>
    <property type="match status" value="1"/>
</dbReference>
<gene>
    <name evidence="1" type="ORF">RIMI_LOCUS10096374</name>
</gene>
<organism evidence="1 2">
    <name type="scientific">Ranitomeya imitator</name>
    <name type="common">mimic poison frog</name>
    <dbReference type="NCBI Taxonomy" id="111125"/>
    <lineage>
        <taxon>Eukaryota</taxon>
        <taxon>Metazoa</taxon>
        <taxon>Chordata</taxon>
        <taxon>Craniata</taxon>
        <taxon>Vertebrata</taxon>
        <taxon>Euteleostomi</taxon>
        <taxon>Amphibia</taxon>
        <taxon>Batrachia</taxon>
        <taxon>Anura</taxon>
        <taxon>Neobatrachia</taxon>
        <taxon>Hyloidea</taxon>
        <taxon>Dendrobatidae</taxon>
        <taxon>Dendrobatinae</taxon>
        <taxon>Ranitomeya</taxon>
    </lineage>
</organism>